<organism evidence="3 4">
    <name type="scientific">Gordonia phthalatica</name>
    <dbReference type="NCBI Taxonomy" id="1136941"/>
    <lineage>
        <taxon>Bacteria</taxon>
        <taxon>Bacillati</taxon>
        <taxon>Actinomycetota</taxon>
        <taxon>Actinomycetes</taxon>
        <taxon>Mycobacteriales</taxon>
        <taxon>Gordoniaceae</taxon>
        <taxon>Gordonia</taxon>
    </lineage>
</organism>
<feature type="chain" id="PRO_5006037900" description="AB hydrolase-1 domain-containing protein" evidence="1">
    <location>
        <begin position="23"/>
        <end position="379"/>
    </location>
</feature>
<dbReference type="EMBL" id="CP011853">
    <property type="protein sequence ID" value="ALG86977.1"/>
    <property type="molecule type" value="Genomic_DNA"/>
</dbReference>
<dbReference type="OrthoDB" id="8871309at2"/>
<dbReference type="AlphaFoldDB" id="A0A0N9N8D5"/>
<evidence type="ECO:0000256" key="1">
    <source>
        <dbReference type="SAM" id="SignalP"/>
    </source>
</evidence>
<reference evidence="4" key="1">
    <citation type="submission" date="2015-06" db="EMBL/GenBank/DDBJ databases">
        <title>Complete genome sequence and metabolic analysis of phthalate degradation pathway in Gordonia sp. QH-11.</title>
        <authorList>
            <person name="Jin D."/>
            <person name="Kong X."/>
            <person name="Bai Z."/>
        </authorList>
    </citation>
    <scope>NUCLEOTIDE SEQUENCE [LARGE SCALE GENOMIC DNA]</scope>
    <source>
        <strain evidence="4">QH-11</strain>
    </source>
</reference>
<dbReference type="Proteomes" id="UP000063789">
    <property type="component" value="Chromosome"/>
</dbReference>
<feature type="domain" description="AB hydrolase-1" evidence="2">
    <location>
        <begin position="118"/>
        <end position="233"/>
    </location>
</feature>
<dbReference type="PANTHER" id="PTHR37946">
    <property type="entry name" value="SLL1969 PROTEIN"/>
    <property type="match status" value="1"/>
</dbReference>
<reference evidence="3 4" key="2">
    <citation type="journal article" date="2017" name="Int. J. Syst. Evol. Microbiol.">
        <title>Gordonia phthalatica sp. nov., a di-n-butyl phthalate-degrading bacterium isolated from activated sludge.</title>
        <authorList>
            <person name="Jin D."/>
            <person name="Kong X."/>
            <person name="Jia M."/>
            <person name="Yu X."/>
            <person name="Wang X."/>
            <person name="Zhuang X."/>
            <person name="Deng Y."/>
            <person name="Bai Z."/>
        </authorList>
    </citation>
    <scope>NUCLEOTIDE SEQUENCE [LARGE SCALE GENOMIC DNA]</scope>
    <source>
        <strain evidence="3 4">QH-11</strain>
    </source>
</reference>
<proteinExistence type="predicted"/>
<dbReference type="SUPFAM" id="SSF53474">
    <property type="entry name" value="alpha/beta-Hydrolases"/>
    <property type="match status" value="1"/>
</dbReference>
<dbReference type="RefSeq" id="WP_062395554.1">
    <property type="nucleotide sequence ID" value="NZ_CP011853.1"/>
</dbReference>
<accession>A0A0N9N8D5</accession>
<evidence type="ECO:0000313" key="4">
    <source>
        <dbReference type="Proteomes" id="UP000063789"/>
    </source>
</evidence>
<dbReference type="InterPro" id="IPR029058">
    <property type="entry name" value="AB_hydrolase_fold"/>
</dbReference>
<keyword evidence="4" id="KW-1185">Reference proteome</keyword>
<dbReference type="PANTHER" id="PTHR37946:SF1">
    <property type="entry name" value="SLL1969 PROTEIN"/>
    <property type="match status" value="1"/>
</dbReference>
<dbReference type="PATRIC" id="fig|1136941.3.peg.3390"/>
<keyword evidence="1" id="KW-0732">Signal</keyword>
<sequence>MTLRRGLVAVGAIITMCGPVVAAGPATAAPQQASEVDAAQRLTDFINASPGVGRAVNGLKHQVDWTGPTKKLPPVQRTIGGGPPQSGFWPAFAHGQLNPRIAPSGANDWNCKPKSGQNPVVLLHGTWENAYDNWAALAPVLKKAGYCVFAPNYGRTDLLDVGGLGTVLPNTGGVAEVSRSAEQIAPYISKVLAETGAKKIDLIGHSQGGLLARYWMKRYNGHTKVNNLVTLGATNNGTTLLGIGWLGRTLTTAGLDVLAPVTLLVGSAGIDQTIDSATVKYVNNRAPFHDSKQKRVYPDVQYTIVATRYDEVSTPYDRTFLPGGRNVKNITLQNGCEQDVSDHISMSYSPRALSIVLNTLDPQRYPKLVCSANPWFFSF</sequence>
<dbReference type="Pfam" id="PF00561">
    <property type="entry name" value="Abhydrolase_1"/>
    <property type="match status" value="1"/>
</dbReference>
<protein>
    <recommendedName>
        <fullName evidence="2">AB hydrolase-1 domain-containing protein</fullName>
    </recommendedName>
</protein>
<dbReference type="KEGG" id="goq:ACH46_16585"/>
<evidence type="ECO:0000313" key="3">
    <source>
        <dbReference type="EMBL" id="ALG86977.1"/>
    </source>
</evidence>
<dbReference type="InterPro" id="IPR000073">
    <property type="entry name" value="AB_hydrolase_1"/>
</dbReference>
<dbReference type="STRING" id="1136941.ACH46_16585"/>
<feature type="signal peptide" evidence="1">
    <location>
        <begin position="1"/>
        <end position="22"/>
    </location>
</feature>
<dbReference type="GO" id="GO:0003824">
    <property type="term" value="F:catalytic activity"/>
    <property type="evidence" value="ECO:0007669"/>
    <property type="project" value="UniProtKB-ARBA"/>
</dbReference>
<gene>
    <name evidence="3" type="ORF">ACH46_16585</name>
</gene>
<name>A0A0N9N8D5_9ACTN</name>
<dbReference type="Gene3D" id="3.40.50.1820">
    <property type="entry name" value="alpha/beta hydrolase"/>
    <property type="match status" value="1"/>
</dbReference>
<evidence type="ECO:0000259" key="2">
    <source>
        <dbReference type="Pfam" id="PF00561"/>
    </source>
</evidence>